<proteinExistence type="predicted"/>
<dbReference type="AlphaFoldDB" id="A0A5C3P7X0"/>
<evidence type="ECO:0000313" key="1">
    <source>
        <dbReference type="EMBL" id="TFK85776.1"/>
    </source>
</evidence>
<gene>
    <name evidence="1" type="ORF">K466DRAFT_494102</name>
</gene>
<sequence>GCIIIEIDESLPNLYQILGAHRGCDFLKQPQDDDAKHVSKVFYCTYKSDRLVQKNGWKRVDIKDGWFKSKG</sequence>
<protein>
    <submittedName>
        <fullName evidence="1">Uncharacterized protein</fullName>
    </submittedName>
</protein>
<keyword evidence="2" id="KW-1185">Reference proteome</keyword>
<dbReference type="InParanoid" id="A0A5C3P7X0"/>
<dbReference type="Proteomes" id="UP000308197">
    <property type="component" value="Unassembled WGS sequence"/>
</dbReference>
<name>A0A5C3P7X0_9APHY</name>
<dbReference type="EMBL" id="ML211233">
    <property type="protein sequence ID" value="TFK85776.1"/>
    <property type="molecule type" value="Genomic_DNA"/>
</dbReference>
<evidence type="ECO:0000313" key="2">
    <source>
        <dbReference type="Proteomes" id="UP000308197"/>
    </source>
</evidence>
<organism evidence="1 2">
    <name type="scientific">Polyporus arcularius HHB13444</name>
    <dbReference type="NCBI Taxonomy" id="1314778"/>
    <lineage>
        <taxon>Eukaryota</taxon>
        <taxon>Fungi</taxon>
        <taxon>Dikarya</taxon>
        <taxon>Basidiomycota</taxon>
        <taxon>Agaricomycotina</taxon>
        <taxon>Agaricomycetes</taxon>
        <taxon>Polyporales</taxon>
        <taxon>Polyporaceae</taxon>
        <taxon>Polyporus</taxon>
    </lineage>
</organism>
<feature type="non-terminal residue" evidence="1">
    <location>
        <position position="1"/>
    </location>
</feature>
<reference evidence="1 2" key="1">
    <citation type="journal article" date="2019" name="Nat. Ecol. Evol.">
        <title>Megaphylogeny resolves global patterns of mushroom evolution.</title>
        <authorList>
            <person name="Varga T."/>
            <person name="Krizsan K."/>
            <person name="Foldi C."/>
            <person name="Dima B."/>
            <person name="Sanchez-Garcia M."/>
            <person name="Sanchez-Ramirez S."/>
            <person name="Szollosi G.J."/>
            <person name="Szarkandi J.G."/>
            <person name="Papp V."/>
            <person name="Albert L."/>
            <person name="Andreopoulos W."/>
            <person name="Angelini C."/>
            <person name="Antonin V."/>
            <person name="Barry K.W."/>
            <person name="Bougher N.L."/>
            <person name="Buchanan P."/>
            <person name="Buyck B."/>
            <person name="Bense V."/>
            <person name="Catcheside P."/>
            <person name="Chovatia M."/>
            <person name="Cooper J."/>
            <person name="Damon W."/>
            <person name="Desjardin D."/>
            <person name="Finy P."/>
            <person name="Geml J."/>
            <person name="Haridas S."/>
            <person name="Hughes K."/>
            <person name="Justo A."/>
            <person name="Karasinski D."/>
            <person name="Kautmanova I."/>
            <person name="Kiss B."/>
            <person name="Kocsube S."/>
            <person name="Kotiranta H."/>
            <person name="LaButti K.M."/>
            <person name="Lechner B.E."/>
            <person name="Liimatainen K."/>
            <person name="Lipzen A."/>
            <person name="Lukacs Z."/>
            <person name="Mihaltcheva S."/>
            <person name="Morgado L.N."/>
            <person name="Niskanen T."/>
            <person name="Noordeloos M.E."/>
            <person name="Ohm R.A."/>
            <person name="Ortiz-Santana B."/>
            <person name="Ovrebo C."/>
            <person name="Racz N."/>
            <person name="Riley R."/>
            <person name="Savchenko A."/>
            <person name="Shiryaev A."/>
            <person name="Soop K."/>
            <person name="Spirin V."/>
            <person name="Szebenyi C."/>
            <person name="Tomsovsky M."/>
            <person name="Tulloss R.E."/>
            <person name="Uehling J."/>
            <person name="Grigoriev I.V."/>
            <person name="Vagvolgyi C."/>
            <person name="Papp T."/>
            <person name="Martin F.M."/>
            <person name="Miettinen O."/>
            <person name="Hibbett D.S."/>
            <person name="Nagy L.G."/>
        </authorList>
    </citation>
    <scope>NUCLEOTIDE SEQUENCE [LARGE SCALE GENOMIC DNA]</scope>
    <source>
        <strain evidence="1 2">HHB13444</strain>
    </source>
</reference>
<accession>A0A5C3P7X0</accession>